<comment type="similarity">
    <text evidence="1 5">Belongs to the universal ribosomal protein uL10 family.</text>
</comment>
<dbReference type="AlphaFoldDB" id="A0A1F6TKQ5"/>
<evidence type="ECO:0000256" key="2">
    <source>
        <dbReference type="ARBA" id="ARBA00022980"/>
    </source>
</evidence>
<evidence type="ECO:0000256" key="3">
    <source>
        <dbReference type="ARBA" id="ARBA00023274"/>
    </source>
</evidence>
<dbReference type="InterPro" id="IPR022973">
    <property type="entry name" value="Ribosomal_uL10_bac"/>
</dbReference>
<dbReference type="NCBIfam" id="NF000955">
    <property type="entry name" value="PRK00099.1-1"/>
    <property type="match status" value="1"/>
</dbReference>
<name>A0A1F6TKQ5_9BACT</name>
<dbReference type="InterPro" id="IPR043141">
    <property type="entry name" value="Ribosomal_uL10-like_sf"/>
</dbReference>
<dbReference type="Proteomes" id="UP000176484">
    <property type="component" value="Unassembled WGS sequence"/>
</dbReference>
<evidence type="ECO:0000313" key="6">
    <source>
        <dbReference type="EMBL" id="OGI45691.1"/>
    </source>
</evidence>
<dbReference type="Pfam" id="PF00466">
    <property type="entry name" value="Ribosomal_L10"/>
    <property type="match status" value="1"/>
</dbReference>
<proteinExistence type="inferred from homology"/>
<comment type="subunit">
    <text evidence="5">Part of the ribosomal stalk of the 50S ribosomal subunit. The N-terminus interacts with L11 and the large rRNA to form the base of the stalk. The C-terminus forms an elongated spine to which L12 dimers bind in a sequential fashion forming a multimeric L10(L12)X complex.</text>
</comment>
<keyword evidence="3 5" id="KW-0687">Ribonucleoprotein</keyword>
<dbReference type="SUPFAM" id="SSF160369">
    <property type="entry name" value="Ribosomal protein L10-like"/>
    <property type="match status" value="1"/>
</dbReference>
<dbReference type="GO" id="GO:0070180">
    <property type="term" value="F:large ribosomal subunit rRNA binding"/>
    <property type="evidence" value="ECO:0007669"/>
    <property type="project" value="UniProtKB-UniRule"/>
</dbReference>
<evidence type="ECO:0000256" key="1">
    <source>
        <dbReference type="ARBA" id="ARBA00008889"/>
    </source>
</evidence>
<sequence length="170" mass="18846">MAVFFNLANIMLQKSRKEEMIKDMEGVIKNSKSLVFVNFHGLKVSDETNLRRSLRGEGVGYKVGRKTLLKRALEGKAEGVVPELGGEVAIAYSADAISSPREIYNFQKTHKGMLNILGGIFEGKFVDSAYMMELATIPSREVLLSKIAFLLKSPIQRLAIAVNEVGKKRV</sequence>
<evidence type="ECO:0000256" key="5">
    <source>
        <dbReference type="HAMAP-Rule" id="MF_00362"/>
    </source>
</evidence>
<comment type="function">
    <text evidence="5">Forms part of the ribosomal stalk, playing a central role in the interaction of the ribosome with GTP-bound translation factors.</text>
</comment>
<reference evidence="6 7" key="1">
    <citation type="journal article" date="2016" name="Nat. Commun.">
        <title>Thousands of microbial genomes shed light on interconnected biogeochemical processes in an aquifer system.</title>
        <authorList>
            <person name="Anantharaman K."/>
            <person name="Brown C.T."/>
            <person name="Hug L.A."/>
            <person name="Sharon I."/>
            <person name="Castelle C.J."/>
            <person name="Probst A.J."/>
            <person name="Thomas B.C."/>
            <person name="Singh A."/>
            <person name="Wilkins M.J."/>
            <person name="Karaoz U."/>
            <person name="Brodie E.L."/>
            <person name="Williams K.H."/>
            <person name="Hubbard S.S."/>
            <person name="Banfield J.F."/>
        </authorList>
    </citation>
    <scope>NUCLEOTIDE SEQUENCE [LARGE SCALE GENOMIC DNA]</scope>
</reference>
<keyword evidence="5" id="KW-0694">RNA-binding</keyword>
<dbReference type="Gene3D" id="3.30.70.1730">
    <property type="match status" value="1"/>
</dbReference>
<keyword evidence="5" id="KW-0699">rRNA-binding</keyword>
<evidence type="ECO:0000313" key="7">
    <source>
        <dbReference type="Proteomes" id="UP000176484"/>
    </source>
</evidence>
<dbReference type="PANTHER" id="PTHR11560">
    <property type="entry name" value="39S RIBOSOMAL PROTEIN L10, MITOCHONDRIAL"/>
    <property type="match status" value="1"/>
</dbReference>
<dbReference type="InterPro" id="IPR047865">
    <property type="entry name" value="Ribosomal_uL10_bac_type"/>
</dbReference>
<dbReference type="HAMAP" id="MF_00362">
    <property type="entry name" value="Ribosomal_uL10"/>
    <property type="match status" value="1"/>
</dbReference>
<dbReference type="InterPro" id="IPR001790">
    <property type="entry name" value="Ribosomal_uL10"/>
</dbReference>
<dbReference type="GO" id="GO:0006412">
    <property type="term" value="P:translation"/>
    <property type="evidence" value="ECO:0007669"/>
    <property type="project" value="UniProtKB-UniRule"/>
</dbReference>
<dbReference type="GO" id="GO:1990904">
    <property type="term" value="C:ribonucleoprotein complex"/>
    <property type="evidence" value="ECO:0007669"/>
    <property type="project" value="UniProtKB-KW"/>
</dbReference>
<dbReference type="CDD" id="cd05797">
    <property type="entry name" value="Ribosomal_L10"/>
    <property type="match status" value="1"/>
</dbReference>
<accession>A0A1F6TKQ5</accession>
<dbReference type="EMBL" id="MFTD01000041">
    <property type="protein sequence ID" value="OGI45691.1"/>
    <property type="molecule type" value="Genomic_DNA"/>
</dbReference>
<comment type="caution">
    <text evidence="6">The sequence shown here is derived from an EMBL/GenBank/DDBJ whole genome shotgun (WGS) entry which is preliminary data.</text>
</comment>
<organism evidence="6 7">
    <name type="scientific">Candidatus Nomurabacteria bacterium GWB1_40_6</name>
    <dbReference type="NCBI Taxonomy" id="1801727"/>
    <lineage>
        <taxon>Bacteria</taxon>
        <taxon>Candidatus Nomuraibacteriota</taxon>
    </lineage>
</organism>
<gene>
    <name evidence="5" type="primary">rplJ</name>
    <name evidence="6" type="ORF">A2121_03075</name>
</gene>
<keyword evidence="2 5" id="KW-0689">Ribosomal protein</keyword>
<protein>
    <recommendedName>
        <fullName evidence="4 5">Large ribosomal subunit protein uL10</fullName>
    </recommendedName>
</protein>
<dbReference type="GO" id="GO:0005840">
    <property type="term" value="C:ribosome"/>
    <property type="evidence" value="ECO:0007669"/>
    <property type="project" value="UniProtKB-KW"/>
</dbReference>
<dbReference type="Gene3D" id="6.10.250.290">
    <property type="match status" value="1"/>
</dbReference>
<evidence type="ECO:0000256" key="4">
    <source>
        <dbReference type="ARBA" id="ARBA00035202"/>
    </source>
</evidence>